<name>A0ABR2GJ37_9EUKA</name>
<dbReference type="PROSITE" id="PS51294">
    <property type="entry name" value="HTH_MYB"/>
    <property type="match status" value="2"/>
</dbReference>
<comment type="caution">
    <text evidence="4">The sequence shown here is derived from an EMBL/GenBank/DDBJ whole genome shotgun (WGS) entry which is preliminary data.</text>
</comment>
<dbReference type="InterPro" id="IPR017930">
    <property type="entry name" value="Myb_dom"/>
</dbReference>
<dbReference type="SUPFAM" id="SSF46689">
    <property type="entry name" value="Homeodomain-like"/>
    <property type="match status" value="1"/>
</dbReference>
<organism evidence="4 6">
    <name type="scientific">Tritrichomonas musculus</name>
    <dbReference type="NCBI Taxonomy" id="1915356"/>
    <lineage>
        <taxon>Eukaryota</taxon>
        <taxon>Metamonada</taxon>
        <taxon>Parabasalia</taxon>
        <taxon>Tritrichomonadida</taxon>
        <taxon>Tritrichomonadidae</taxon>
        <taxon>Tritrichomonas</taxon>
    </lineage>
</organism>
<dbReference type="EMBL" id="JAPFFF010000594">
    <property type="protein sequence ID" value="KAK8833923.1"/>
    <property type="molecule type" value="Genomic_DNA"/>
</dbReference>
<sequence>MKKMKRTLFSEIENKIILEMVETVGEDWEAIAKKLPNRTPKQCHDRYSNYLKDGLKKDPWSKQEDETLIQLFNEFGPKWSKMMNQLPGRSENDIKNRWHKHLVKNYKANFPNMNNNRIEVLNQNDFLYYSNSFDPNFAFQMFNPYLIPNYQPDIGINLLTQQNNNSYFQTNFGCNFQMLYQQNGYNFTEKEIKKARKAIKSQVSNKKTNHANLKDHASDSTNDQKSSKMKSNSEVEKIKNEVSFSTSTNKQSDIFSCLNISEFEIQEFLDNVTHDSIDYSTTL</sequence>
<feature type="domain" description="Myb-like" evidence="2">
    <location>
        <begin position="52"/>
        <end position="102"/>
    </location>
</feature>
<dbReference type="PROSITE" id="PS50090">
    <property type="entry name" value="MYB_LIKE"/>
    <property type="match status" value="2"/>
</dbReference>
<dbReference type="Pfam" id="PF00249">
    <property type="entry name" value="Myb_DNA-binding"/>
    <property type="match status" value="2"/>
</dbReference>
<feature type="compositionally biased region" description="Polar residues" evidence="1">
    <location>
        <begin position="219"/>
        <end position="230"/>
    </location>
</feature>
<evidence type="ECO:0000313" key="6">
    <source>
        <dbReference type="Proteomes" id="UP001470230"/>
    </source>
</evidence>
<feature type="domain" description="Myb-like" evidence="2">
    <location>
        <begin position="1"/>
        <end position="51"/>
    </location>
</feature>
<dbReference type="InterPro" id="IPR050560">
    <property type="entry name" value="MYB_TF"/>
</dbReference>
<evidence type="ECO:0000259" key="2">
    <source>
        <dbReference type="PROSITE" id="PS50090"/>
    </source>
</evidence>
<reference evidence="4 6" key="1">
    <citation type="submission" date="2024-04" db="EMBL/GenBank/DDBJ databases">
        <title>Tritrichomonas musculus Genome.</title>
        <authorList>
            <person name="Alves-Ferreira E."/>
            <person name="Grigg M."/>
            <person name="Lorenzi H."/>
            <person name="Galac M."/>
        </authorList>
    </citation>
    <scope>NUCLEOTIDE SEQUENCE [LARGE SCALE GENOMIC DNA]</scope>
    <source>
        <strain evidence="4 6">EAF2021</strain>
    </source>
</reference>
<evidence type="ECO:0008006" key="7">
    <source>
        <dbReference type="Google" id="ProtNLM"/>
    </source>
</evidence>
<dbReference type="PANTHER" id="PTHR45614:SF253">
    <property type="entry name" value="CHROMOSOME UNDETERMINED SCAFFOLD_38, WHOLE GENOME SHOTGUN SEQUENCE"/>
    <property type="match status" value="1"/>
</dbReference>
<dbReference type="InterPro" id="IPR001005">
    <property type="entry name" value="SANT/Myb"/>
</dbReference>
<evidence type="ECO:0000313" key="4">
    <source>
        <dbReference type="EMBL" id="KAK8833923.1"/>
    </source>
</evidence>
<dbReference type="PANTHER" id="PTHR45614">
    <property type="entry name" value="MYB PROTEIN-RELATED"/>
    <property type="match status" value="1"/>
</dbReference>
<proteinExistence type="predicted"/>
<feature type="domain" description="HTH myb-type" evidence="3">
    <location>
        <begin position="52"/>
        <end position="106"/>
    </location>
</feature>
<keyword evidence="6" id="KW-1185">Reference proteome</keyword>
<evidence type="ECO:0000256" key="1">
    <source>
        <dbReference type="SAM" id="MobiDB-lite"/>
    </source>
</evidence>
<evidence type="ECO:0000313" key="5">
    <source>
        <dbReference type="EMBL" id="KAK8883015.1"/>
    </source>
</evidence>
<feature type="domain" description="HTH myb-type" evidence="3">
    <location>
        <begin position="1"/>
        <end position="51"/>
    </location>
</feature>
<feature type="region of interest" description="Disordered" evidence="1">
    <location>
        <begin position="203"/>
        <end position="234"/>
    </location>
</feature>
<dbReference type="InterPro" id="IPR009057">
    <property type="entry name" value="Homeodomain-like_sf"/>
</dbReference>
<evidence type="ECO:0000259" key="3">
    <source>
        <dbReference type="PROSITE" id="PS51294"/>
    </source>
</evidence>
<dbReference type="CDD" id="cd00167">
    <property type="entry name" value="SANT"/>
    <property type="match status" value="2"/>
</dbReference>
<dbReference type="SMART" id="SM00717">
    <property type="entry name" value="SANT"/>
    <property type="match status" value="2"/>
</dbReference>
<dbReference type="EMBL" id="JAPFFF010000009">
    <property type="protein sequence ID" value="KAK8883015.1"/>
    <property type="molecule type" value="Genomic_DNA"/>
</dbReference>
<protein>
    <recommendedName>
        <fullName evidence="7">Myb-like DNA-binding domain containing protein</fullName>
    </recommendedName>
</protein>
<dbReference type="Proteomes" id="UP001470230">
    <property type="component" value="Unassembled WGS sequence"/>
</dbReference>
<gene>
    <name evidence="4" type="ORF">M9Y10_039783</name>
    <name evidence="5" type="ORF">M9Y10_045663</name>
</gene>
<dbReference type="Gene3D" id="1.10.10.60">
    <property type="entry name" value="Homeodomain-like"/>
    <property type="match status" value="2"/>
</dbReference>
<accession>A0ABR2GJ37</accession>